<dbReference type="Proteomes" id="UP000533598">
    <property type="component" value="Unassembled WGS sequence"/>
</dbReference>
<dbReference type="AlphaFoldDB" id="A0A7W7FZC8"/>
<keyword evidence="4" id="KW-0274">FAD</keyword>
<name>A0A7W7FZC8_9PSEU</name>
<dbReference type="Gene3D" id="1.20.140.10">
    <property type="entry name" value="Butyryl-CoA Dehydrogenase, subunit A, domain 3"/>
    <property type="match status" value="1"/>
</dbReference>
<reference evidence="8 9" key="1">
    <citation type="submission" date="2020-08" db="EMBL/GenBank/DDBJ databases">
        <title>Sequencing the genomes of 1000 actinobacteria strains.</title>
        <authorList>
            <person name="Klenk H.-P."/>
        </authorList>
    </citation>
    <scope>NUCLEOTIDE SEQUENCE [LARGE SCALE GENOMIC DNA]</scope>
    <source>
        <strain evidence="8 9">DSM 44230</strain>
    </source>
</reference>
<comment type="similarity">
    <text evidence="2">Belongs to the acyl-CoA dehydrogenase family.</text>
</comment>
<protein>
    <submittedName>
        <fullName evidence="8">Alkylation response protein AidB-like acyl-CoA dehydrogenase</fullName>
    </submittedName>
</protein>
<dbReference type="InterPro" id="IPR036250">
    <property type="entry name" value="AcylCo_DH-like_C"/>
</dbReference>
<dbReference type="Gene3D" id="1.10.540.10">
    <property type="entry name" value="Acyl-CoA dehydrogenase/oxidase, N-terminal domain"/>
    <property type="match status" value="1"/>
</dbReference>
<evidence type="ECO:0000256" key="3">
    <source>
        <dbReference type="ARBA" id="ARBA00022630"/>
    </source>
</evidence>
<dbReference type="InterPro" id="IPR009075">
    <property type="entry name" value="AcylCo_DH/oxidase_C"/>
</dbReference>
<dbReference type="RefSeq" id="WP_221490167.1">
    <property type="nucleotide sequence ID" value="NZ_BAAAUI010000039.1"/>
</dbReference>
<evidence type="ECO:0000259" key="7">
    <source>
        <dbReference type="Pfam" id="PF02771"/>
    </source>
</evidence>
<dbReference type="SUPFAM" id="SSF47203">
    <property type="entry name" value="Acyl-CoA dehydrogenase C-terminal domain-like"/>
    <property type="match status" value="1"/>
</dbReference>
<dbReference type="PANTHER" id="PTHR43884">
    <property type="entry name" value="ACYL-COA DEHYDROGENASE"/>
    <property type="match status" value="1"/>
</dbReference>
<evidence type="ECO:0000313" key="8">
    <source>
        <dbReference type="EMBL" id="MBB4681039.1"/>
    </source>
</evidence>
<comment type="cofactor">
    <cofactor evidence="1">
        <name>FAD</name>
        <dbReference type="ChEBI" id="CHEBI:57692"/>
    </cofactor>
</comment>
<dbReference type="SUPFAM" id="SSF56645">
    <property type="entry name" value="Acyl-CoA dehydrogenase NM domain-like"/>
    <property type="match status" value="1"/>
</dbReference>
<dbReference type="GO" id="GO:0003995">
    <property type="term" value="F:acyl-CoA dehydrogenase activity"/>
    <property type="evidence" value="ECO:0007669"/>
    <property type="project" value="TreeGrafter"/>
</dbReference>
<feature type="domain" description="Acyl-CoA dehydrogenase/oxidase N-terminal" evidence="7">
    <location>
        <begin position="29"/>
        <end position="91"/>
    </location>
</feature>
<dbReference type="Pfam" id="PF00441">
    <property type="entry name" value="Acyl-CoA_dh_1"/>
    <property type="match status" value="1"/>
</dbReference>
<dbReference type="Pfam" id="PF02771">
    <property type="entry name" value="Acyl-CoA_dh_N"/>
    <property type="match status" value="1"/>
</dbReference>
<evidence type="ECO:0000256" key="1">
    <source>
        <dbReference type="ARBA" id="ARBA00001974"/>
    </source>
</evidence>
<keyword evidence="3" id="KW-0285">Flavoprotein</keyword>
<evidence type="ECO:0000259" key="6">
    <source>
        <dbReference type="Pfam" id="PF00441"/>
    </source>
</evidence>
<dbReference type="InterPro" id="IPR037069">
    <property type="entry name" value="AcylCoA_DH/ox_N_sf"/>
</dbReference>
<keyword evidence="9" id="KW-1185">Reference proteome</keyword>
<comment type="caution">
    <text evidence="8">The sequence shown here is derived from an EMBL/GenBank/DDBJ whole genome shotgun (WGS) entry which is preliminary data.</text>
</comment>
<organism evidence="8 9">
    <name type="scientific">Crossiella cryophila</name>
    <dbReference type="NCBI Taxonomy" id="43355"/>
    <lineage>
        <taxon>Bacteria</taxon>
        <taxon>Bacillati</taxon>
        <taxon>Actinomycetota</taxon>
        <taxon>Actinomycetes</taxon>
        <taxon>Pseudonocardiales</taxon>
        <taxon>Pseudonocardiaceae</taxon>
        <taxon>Crossiella</taxon>
    </lineage>
</organism>
<evidence type="ECO:0000256" key="4">
    <source>
        <dbReference type="ARBA" id="ARBA00022827"/>
    </source>
</evidence>
<proteinExistence type="inferred from homology"/>
<feature type="domain" description="Acyl-CoA dehydrogenase/oxidase C-terminal" evidence="6">
    <location>
        <begin position="189"/>
        <end position="316"/>
    </location>
</feature>
<dbReference type="GO" id="GO:0050660">
    <property type="term" value="F:flavin adenine dinucleotide binding"/>
    <property type="evidence" value="ECO:0007669"/>
    <property type="project" value="InterPro"/>
</dbReference>
<evidence type="ECO:0000256" key="5">
    <source>
        <dbReference type="ARBA" id="ARBA00023002"/>
    </source>
</evidence>
<dbReference type="InterPro" id="IPR009100">
    <property type="entry name" value="AcylCoA_DH/oxidase_NM_dom_sf"/>
</dbReference>
<keyword evidence="5" id="KW-0560">Oxidoreductase</keyword>
<dbReference type="EMBL" id="JACHMH010000001">
    <property type="protein sequence ID" value="MBB4681039.1"/>
    <property type="molecule type" value="Genomic_DNA"/>
</dbReference>
<evidence type="ECO:0000313" key="9">
    <source>
        <dbReference type="Proteomes" id="UP000533598"/>
    </source>
</evidence>
<sequence length="331" mass="35043">MDLGLTEDQLALRATIRSALSRGHREIDLGLSIPDTHGGQGGGLAEVAIALGELRLTPNPLLNSTLAAQAILATGNPEAQARLLPRIAGGEPATLAWTDHKGHWTTPACTYDGTLTGTAHYVLDGDLTLVLAQTATGPALFLPRTCSRVDTNALDPTRPLGTLHCANTPADHLGPVDLDQLRDQACVLLAYEQAEIAADALVRTVDYAKSRVQFGRPIGSFQAIKHRLADLHLTVETARSAAAAALHALADPTELPRYAALAKVHCSEALSTVAGEMIQLHGGIAITWEHDAHLFFKRAHGSSHLFGTPAQHLDRLAGLLDLTSSRSAATR</sequence>
<dbReference type="InterPro" id="IPR013786">
    <property type="entry name" value="AcylCoA_DH/ox_N"/>
</dbReference>
<gene>
    <name evidence="8" type="ORF">HNR67_007157</name>
</gene>
<evidence type="ECO:0000256" key="2">
    <source>
        <dbReference type="ARBA" id="ARBA00009347"/>
    </source>
</evidence>
<dbReference type="PANTHER" id="PTHR43884:SF20">
    <property type="entry name" value="ACYL-COA DEHYDROGENASE FADE28"/>
    <property type="match status" value="1"/>
</dbReference>
<accession>A0A7W7FZC8</accession>